<dbReference type="EMBL" id="FRAA01000008">
    <property type="protein sequence ID" value="SHK75631.1"/>
    <property type="molecule type" value="Genomic_DNA"/>
</dbReference>
<dbReference type="InterPro" id="IPR049492">
    <property type="entry name" value="BD-FAE-like_dom"/>
</dbReference>
<evidence type="ECO:0000259" key="2">
    <source>
        <dbReference type="Pfam" id="PF20434"/>
    </source>
</evidence>
<dbReference type="InterPro" id="IPR029058">
    <property type="entry name" value="AB_hydrolase_fold"/>
</dbReference>
<dbReference type="PANTHER" id="PTHR48081">
    <property type="entry name" value="AB HYDROLASE SUPERFAMILY PROTEIN C4A8.06C"/>
    <property type="match status" value="1"/>
</dbReference>
<dbReference type="Pfam" id="PF20434">
    <property type="entry name" value="BD-FAE"/>
    <property type="match status" value="1"/>
</dbReference>
<dbReference type="GO" id="GO:0016787">
    <property type="term" value="F:hydrolase activity"/>
    <property type="evidence" value="ECO:0007669"/>
    <property type="project" value="UniProtKB-KW"/>
</dbReference>
<proteinExistence type="predicted"/>
<evidence type="ECO:0000313" key="3">
    <source>
        <dbReference type="EMBL" id="SHK75631.1"/>
    </source>
</evidence>
<dbReference type="RefSeq" id="WP_245816872.1">
    <property type="nucleotide sequence ID" value="NZ_FRAA01000008.1"/>
</dbReference>
<keyword evidence="1" id="KW-0378">Hydrolase</keyword>
<dbReference type="Gene3D" id="3.40.50.1820">
    <property type="entry name" value="alpha/beta hydrolase"/>
    <property type="match status" value="1"/>
</dbReference>
<keyword evidence="4" id="KW-1185">Reference proteome</keyword>
<organism evidence="3 4">
    <name type="scientific">Reichenbachiella agariperforans</name>
    <dbReference type="NCBI Taxonomy" id="156994"/>
    <lineage>
        <taxon>Bacteria</taxon>
        <taxon>Pseudomonadati</taxon>
        <taxon>Bacteroidota</taxon>
        <taxon>Cytophagia</taxon>
        <taxon>Cytophagales</taxon>
        <taxon>Reichenbachiellaceae</taxon>
        <taxon>Reichenbachiella</taxon>
    </lineage>
</organism>
<sequence length="322" mass="35337">MQFINFSKCVSPAVLITVGLLLLGVLTTWGQGYPRDTSYTVNSAYTKYKKKFPQIEIAKTLSSVRMEEGVVYRSIGARDLALDIFYPKDTAAKHPLVVMVHGGGWVSGTRDHLHPLASRLAGAGFVAATVSYRLSPEAVYPAAVHDIKFAIRWLKMQSNTYAIDSSQVAILGCSAGGQLAALVGLTAMDSLYESVNDCPASDKVQAMIDMDGVLAFHHPESAEGRVAGLWLGGSYEEVPAIWEEASALNHASAEDPPCLFINSSTPRFHAGQDDLIAQLSAFDIYTEVHQIADTPHTFWLFDPWLDPTTDWIVDFLYQMFEK</sequence>
<evidence type="ECO:0000313" key="4">
    <source>
        <dbReference type="Proteomes" id="UP000184474"/>
    </source>
</evidence>
<reference evidence="4" key="1">
    <citation type="submission" date="2016-11" db="EMBL/GenBank/DDBJ databases">
        <authorList>
            <person name="Varghese N."/>
            <person name="Submissions S."/>
        </authorList>
    </citation>
    <scope>NUCLEOTIDE SEQUENCE [LARGE SCALE GENOMIC DNA]</scope>
    <source>
        <strain evidence="4">DSM 26134</strain>
    </source>
</reference>
<gene>
    <name evidence="3" type="ORF">SAMN04488028_10893</name>
</gene>
<feature type="domain" description="BD-FAE-like" evidence="2">
    <location>
        <begin position="82"/>
        <end position="263"/>
    </location>
</feature>
<dbReference type="PANTHER" id="PTHR48081:SF13">
    <property type="entry name" value="ALPHA_BETA HYDROLASE"/>
    <property type="match status" value="1"/>
</dbReference>
<accession>A0A1M6V2M2</accession>
<dbReference type="InterPro" id="IPR050300">
    <property type="entry name" value="GDXG_lipolytic_enzyme"/>
</dbReference>
<dbReference type="Proteomes" id="UP000184474">
    <property type="component" value="Unassembled WGS sequence"/>
</dbReference>
<protein>
    <submittedName>
        <fullName evidence="3">Acetyl esterase/lipase</fullName>
    </submittedName>
</protein>
<name>A0A1M6V2M2_REIAG</name>
<evidence type="ECO:0000256" key="1">
    <source>
        <dbReference type="ARBA" id="ARBA00022801"/>
    </source>
</evidence>
<dbReference type="AlphaFoldDB" id="A0A1M6V2M2"/>
<dbReference type="STRING" id="156994.SAMN04488028_10893"/>
<dbReference type="SUPFAM" id="SSF53474">
    <property type="entry name" value="alpha/beta-Hydrolases"/>
    <property type="match status" value="1"/>
</dbReference>